<proteinExistence type="predicted"/>
<evidence type="ECO:0000313" key="3">
    <source>
        <dbReference type="Proteomes" id="UP000192491"/>
    </source>
</evidence>
<organism evidence="2 3">
    <name type="scientific">Thiothrix lacustris</name>
    <dbReference type="NCBI Taxonomy" id="525917"/>
    <lineage>
        <taxon>Bacteria</taxon>
        <taxon>Pseudomonadati</taxon>
        <taxon>Pseudomonadota</taxon>
        <taxon>Gammaproteobacteria</taxon>
        <taxon>Thiotrichales</taxon>
        <taxon>Thiotrichaceae</taxon>
        <taxon>Thiothrix</taxon>
    </lineage>
</organism>
<dbReference type="SUPFAM" id="SSF88723">
    <property type="entry name" value="PIN domain-like"/>
    <property type="match status" value="1"/>
</dbReference>
<sequence>MNLFFDTSALVKYFHPEAGTAHVIELMDNASNTIWVSDLARIEFISALYRKFRRDDIDDIQLQETLNTFDLEWSQWNHQPISAAVIAEADKLMRHKAQQYGLRALDAIQLASFTLLAENDWAFVVADGLLADTATSENITVIRINL</sequence>
<protein>
    <recommendedName>
        <fullName evidence="1">PIN domain-containing protein</fullName>
    </recommendedName>
</protein>
<dbReference type="EMBL" id="MTEJ01000224">
    <property type="protein sequence ID" value="OQX06989.1"/>
    <property type="molecule type" value="Genomic_DNA"/>
</dbReference>
<feature type="domain" description="PIN" evidence="1">
    <location>
        <begin position="4"/>
        <end position="112"/>
    </location>
</feature>
<dbReference type="AlphaFoldDB" id="A0A1Y1QJ83"/>
<dbReference type="InterPro" id="IPR002716">
    <property type="entry name" value="PIN_dom"/>
</dbReference>
<dbReference type="Pfam" id="PF01850">
    <property type="entry name" value="PIN"/>
    <property type="match status" value="1"/>
</dbReference>
<reference evidence="2 3" key="1">
    <citation type="submission" date="2017-01" db="EMBL/GenBank/DDBJ databases">
        <title>Novel large sulfur bacteria in the metagenomes of groundwater-fed chemosynthetic microbial mats in the Lake Huron basin.</title>
        <authorList>
            <person name="Sharrar A.M."/>
            <person name="Flood B.E."/>
            <person name="Bailey J.V."/>
            <person name="Jones D.S."/>
            <person name="Biddanda B."/>
            <person name="Ruberg S.A."/>
            <person name="Marcus D.N."/>
            <person name="Dick G.J."/>
        </authorList>
    </citation>
    <scope>NUCLEOTIDE SEQUENCE [LARGE SCALE GENOMIC DNA]</scope>
    <source>
        <strain evidence="2">A8</strain>
    </source>
</reference>
<dbReference type="InterPro" id="IPR029060">
    <property type="entry name" value="PIN-like_dom_sf"/>
</dbReference>
<name>A0A1Y1QJ83_9GAMM</name>
<gene>
    <name evidence="2" type="ORF">BWK73_29350</name>
</gene>
<evidence type="ECO:0000313" key="2">
    <source>
        <dbReference type="EMBL" id="OQX06989.1"/>
    </source>
</evidence>
<dbReference type="Gene3D" id="3.40.50.1010">
    <property type="entry name" value="5'-nuclease"/>
    <property type="match status" value="1"/>
</dbReference>
<dbReference type="Proteomes" id="UP000192491">
    <property type="component" value="Unassembled WGS sequence"/>
</dbReference>
<accession>A0A1Y1QJ83</accession>
<comment type="caution">
    <text evidence="2">The sequence shown here is derived from an EMBL/GenBank/DDBJ whole genome shotgun (WGS) entry which is preliminary data.</text>
</comment>
<dbReference type="CDD" id="cd09874">
    <property type="entry name" value="PIN_MT3492-like"/>
    <property type="match status" value="1"/>
</dbReference>
<evidence type="ECO:0000259" key="1">
    <source>
        <dbReference type="Pfam" id="PF01850"/>
    </source>
</evidence>